<evidence type="ECO:0000256" key="2">
    <source>
        <dbReference type="ARBA" id="ARBA00022475"/>
    </source>
</evidence>
<proteinExistence type="predicted"/>
<dbReference type="EMBL" id="MGHY01000030">
    <property type="protein sequence ID" value="OGM78731.1"/>
    <property type="molecule type" value="Genomic_DNA"/>
</dbReference>
<evidence type="ECO:0000259" key="7">
    <source>
        <dbReference type="Pfam" id="PF04024"/>
    </source>
</evidence>
<feature type="domain" description="Phage shock protein PspC N-terminal" evidence="7">
    <location>
        <begin position="3"/>
        <end position="61"/>
    </location>
</feature>
<keyword evidence="2" id="KW-1003">Cell membrane</keyword>
<protein>
    <recommendedName>
        <fullName evidence="7">Phage shock protein PspC N-terminal domain-containing protein</fullName>
    </recommendedName>
</protein>
<evidence type="ECO:0000313" key="8">
    <source>
        <dbReference type="EMBL" id="OGM78731.1"/>
    </source>
</evidence>
<dbReference type="InterPro" id="IPR007168">
    <property type="entry name" value="Phageshock_PspC_N"/>
</dbReference>
<dbReference type="PANTHER" id="PTHR33885">
    <property type="entry name" value="PHAGE SHOCK PROTEIN C"/>
    <property type="match status" value="1"/>
</dbReference>
<dbReference type="Pfam" id="PF04024">
    <property type="entry name" value="PspC"/>
    <property type="match status" value="1"/>
</dbReference>
<dbReference type="PANTHER" id="PTHR33885:SF3">
    <property type="entry name" value="PHAGE SHOCK PROTEIN C"/>
    <property type="match status" value="1"/>
</dbReference>
<keyword evidence="3 6" id="KW-0812">Transmembrane</keyword>
<comment type="subcellular location">
    <subcellularLocation>
        <location evidence="1">Cell membrane</location>
        <topology evidence="1">Single-pass membrane protein</topology>
    </subcellularLocation>
</comment>
<dbReference type="GO" id="GO:0005886">
    <property type="term" value="C:plasma membrane"/>
    <property type="evidence" value="ECO:0007669"/>
    <property type="project" value="UniProtKB-SubCell"/>
</dbReference>
<gene>
    <name evidence="8" type="ORF">A2382_04150</name>
</gene>
<accession>A0A1F8CR44</accession>
<keyword evidence="5 6" id="KW-0472">Membrane</keyword>
<evidence type="ECO:0000256" key="4">
    <source>
        <dbReference type="ARBA" id="ARBA00022989"/>
    </source>
</evidence>
<dbReference type="InterPro" id="IPR052027">
    <property type="entry name" value="PspC"/>
</dbReference>
<evidence type="ECO:0000256" key="6">
    <source>
        <dbReference type="SAM" id="Phobius"/>
    </source>
</evidence>
<evidence type="ECO:0000313" key="9">
    <source>
        <dbReference type="Proteomes" id="UP000178999"/>
    </source>
</evidence>
<name>A0A1F8CR44_9BACT</name>
<keyword evidence="4 6" id="KW-1133">Transmembrane helix</keyword>
<reference evidence="8 9" key="1">
    <citation type="journal article" date="2016" name="Nat. Commun.">
        <title>Thousands of microbial genomes shed light on interconnected biogeochemical processes in an aquifer system.</title>
        <authorList>
            <person name="Anantharaman K."/>
            <person name="Brown C.T."/>
            <person name="Hug L.A."/>
            <person name="Sharon I."/>
            <person name="Castelle C.J."/>
            <person name="Probst A.J."/>
            <person name="Thomas B.C."/>
            <person name="Singh A."/>
            <person name="Wilkins M.J."/>
            <person name="Karaoz U."/>
            <person name="Brodie E.L."/>
            <person name="Williams K.H."/>
            <person name="Hubbard S.S."/>
            <person name="Banfield J.F."/>
        </authorList>
    </citation>
    <scope>NUCLEOTIDE SEQUENCE [LARGE SCALE GENOMIC DNA]</scope>
</reference>
<evidence type="ECO:0000256" key="5">
    <source>
        <dbReference type="ARBA" id="ARBA00023136"/>
    </source>
</evidence>
<feature type="transmembrane region" description="Helical" evidence="6">
    <location>
        <begin position="34"/>
        <end position="59"/>
    </location>
</feature>
<dbReference type="STRING" id="1802538.A2382_04150"/>
<sequence length="62" mass="6777">MKKKLGRSGKDRILGGVLGGIAEYFRVDATLLRVAWLVLVSFTGFIPGIIAYIAAIFIVPKR</sequence>
<organism evidence="8 9">
    <name type="scientific">Candidatus Woesebacteria bacterium RIFOXYB1_FULL_38_16</name>
    <dbReference type="NCBI Taxonomy" id="1802538"/>
    <lineage>
        <taxon>Bacteria</taxon>
        <taxon>Candidatus Woeseibacteriota</taxon>
    </lineage>
</organism>
<comment type="caution">
    <text evidence="8">The sequence shown here is derived from an EMBL/GenBank/DDBJ whole genome shotgun (WGS) entry which is preliminary data.</text>
</comment>
<evidence type="ECO:0000256" key="3">
    <source>
        <dbReference type="ARBA" id="ARBA00022692"/>
    </source>
</evidence>
<dbReference type="AlphaFoldDB" id="A0A1F8CR44"/>
<evidence type="ECO:0000256" key="1">
    <source>
        <dbReference type="ARBA" id="ARBA00004162"/>
    </source>
</evidence>
<dbReference type="Proteomes" id="UP000178999">
    <property type="component" value="Unassembled WGS sequence"/>
</dbReference>